<proteinExistence type="predicted"/>
<dbReference type="EMBL" id="MVHF01000050">
    <property type="protein sequence ID" value="ORA26312.1"/>
    <property type="molecule type" value="Genomic_DNA"/>
</dbReference>
<dbReference type="OrthoDB" id="4570648at2"/>
<gene>
    <name evidence="1" type="ORF">BST13_32155</name>
</gene>
<organism evidence="1 2">
    <name type="scientific">Mycobacterium aquaticum</name>
    <dbReference type="NCBI Taxonomy" id="1927124"/>
    <lineage>
        <taxon>Bacteria</taxon>
        <taxon>Bacillati</taxon>
        <taxon>Actinomycetota</taxon>
        <taxon>Actinomycetes</taxon>
        <taxon>Mycobacteriales</taxon>
        <taxon>Mycobacteriaceae</taxon>
        <taxon>Mycobacterium</taxon>
    </lineage>
</organism>
<reference evidence="1 2" key="1">
    <citation type="submission" date="2017-02" db="EMBL/GenBank/DDBJ databases">
        <title>The new phylogeny of genus Mycobacterium.</title>
        <authorList>
            <person name="Tortoli E."/>
            <person name="Trovato A."/>
            <person name="Cirillo D.M."/>
        </authorList>
    </citation>
    <scope>NUCLEOTIDE SEQUENCE [LARGE SCALE GENOMIC DNA]</scope>
    <source>
        <strain evidence="1 2">RW6</strain>
    </source>
</reference>
<comment type="caution">
    <text evidence="1">The sequence shown here is derived from an EMBL/GenBank/DDBJ whole genome shotgun (WGS) entry which is preliminary data.</text>
</comment>
<name>A0A1X0A8H2_9MYCO</name>
<keyword evidence="2" id="KW-1185">Reference proteome</keyword>
<evidence type="ECO:0000313" key="2">
    <source>
        <dbReference type="Proteomes" id="UP000192448"/>
    </source>
</evidence>
<protein>
    <submittedName>
        <fullName evidence="1">Uncharacterized protein</fullName>
    </submittedName>
</protein>
<sequence>MHLVDRPVLIDTLKAFPALSRTPRRDELAMHIKAGGVAFEGQTPGRQVAWIRRANDGAWMAVCLAPVYSGNRRSHTTMQLWLEPDAISPVNKQPQSPR</sequence>
<evidence type="ECO:0000313" key="1">
    <source>
        <dbReference type="EMBL" id="ORA26312.1"/>
    </source>
</evidence>
<accession>A0A1X0A8H2</accession>
<dbReference type="AlphaFoldDB" id="A0A1X0A8H2"/>
<dbReference type="Proteomes" id="UP000192448">
    <property type="component" value="Unassembled WGS sequence"/>
</dbReference>